<evidence type="ECO:0000256" key="14">
    <source>
        <dbReference type="PIRSR" id="PIRSR033096-1"/>
    </source>
</evidence>
<evidence type="ECO:0000256" key="7">
    <source>
        <dbReference type="ARBA" id="ARBA00022801"/>
    </source>
</evidence>
<evidence type="ECO:0000256" key="11">
    <source>
        <dbReference type="ARBA" id="ARBA00023242"/>
    </source>
</evidence>
<dbReference type="GO" id="GO:0005634">
    <property type="term" value="C:nucleus"/>
    <property type="evidence" value="ECO:0007669"/>
    <property type="project" value="UniProtKB-SubCell"/>
</dbReference>
<dbReference type="InterPro" id="IPR011990">
    <property type="entry name" value="TPR-like_helical_dom_sf"/>
</dbReference>
<dbReference type="EC" id="3.1.3.16" evidence="15"/>
<evidence type="ECO:0000313" key="18">
    <source>
        <dbReference type="Proteomes" id="UP000001949"/>
    </source>
</evidence>
<dbReference type="PRINTS" id="PR00114">
    <property type="entry name" value="STPHPHTASE"/>
</dbReference>
<keyword evidence="10" id="KW-0464">Manganese</keyword>
<comment type="catalytic activity">
    <reaction evidence="13">
        <text>O-phospho-L-threonyl-[protein] + H2O = L-threonyl-[protein] + phosphate</text>
        <dbReference type="Rhea" id="RHEA:47004"/>
        <dbReference type="Rhea" id="RHEA-COMP:11060"/>
        <dbReference type="Rhea" id="RHEA-COMP:11605"/>
        <dbReference type="ChEBI" id="CHEBI:15377"/>
        <dbReference type="ChEBI" id="CHEBI:30013"/>
        <dbReference type="ChEBI" id="CHEBI:43474"/>
        <dbReference type="ChEBI" id="CHEBI:61977"/>
        <dbReference type="EC" id="3.1.3.16"/>
    </reaction>
    <physiologicalReaction direction="left-to-right" evidence="13">
        <dbReference type="Rhea" id="RHEA:47005"/>
    </physiologicalReaction>
</comment>
<organism evidence="17 18">
    <name type="scientific">Theileria parva</name>
    <name type="common">East coast fever infection agent</name>
    <dbReference type="NCBI Taxonomy" id="5875"/>
    <lineage>
        <taxon>Eukaryota</taxon>
        <taxon>Sar</taxon>
        <taxon>Alveolata</taxon>
        <taxon>Apicomplexa</taxon>
        <taxon>Aconoidasida</taxon>
        <taxon>Piroplasmida</taxon>
        <taxon>Theileriidae</taxon>
        <taxon>Theileria</taxon>
    </lineage>
</organism>
<gene>
    <name evidence="17" type="ordered locus">TP02_0944</name>
</gene>
<evidence type="ECO:0000256" key="1">
    <source>
        <dbReference type="ARBA" id="ARBA00001936"/>
    </source>
</evidence>
<dbReference type="GO" id="GO:0004722">
    <property type="term" value="F:protein serine/threonine phosphatase activity"/>
    <property type="evidence" value="ECO:0007669"/>
    <property type="project" value="UniProtKB-EC"/>
</dbReference>
<sequence>MKNLYLNNISYYNVYTTRRRNFYQKIFIEIPFIIVNIQMVEIFPIGKNNKVQALEKAELKKLEGNKMFSENNFLSAIEHYSESIRLVEDSHLVSNFKKEGYNWITPELRKTNLHQYYSNRAICNIKIENYGSAISDANMAIELRPDFFKAYYRRGCAYLCLLKFQDAETDFLKVLSLCNDPTARMKLKECKKIIREQKFSEAITRESPPPLHETINVDSIQVDQGYTGPVFSFKEPMNHLDKSYLFHNTLEYIKVTLTFLFYLGPWKHYSQEYESVVDVNVYPSDELTVCGDIHGQFYDLLNIFSINGEPSDENSYLFNGDFVDRGSFSFECVFTLFLAKVLFPSSFHIVRGNHETEALNKCYGFKGEILNKYDEKVYSLFCESFRYLPLGYLINKKVLIIHGGLFGTDNVTIEDLKKIDRFKEPSDSGLMTDMLWSDPKPSNGLSPSKRGVGFEFGPDISNSFISKNNLSYIIRSHEVKQEGYEVEHEGKVITIFSAPNYCDQMGNKAAFIRIKGDTLEPKFTQFEAVEHPPIRAMHYANPLFSGIY</sequence>
<dbReference type="InterPro" id="IPR041753">
    <property type="entry name" value="PP5_C"/>
</dbReference>
<comment type="subcellular location">
    <subcellularLocation>
        <location evidence="3">Nucleus</location>
    </subcellularLocation>
</comment>
<dbReference type="PIRSF" id="PIRSF033096">
    <property type="entry name" value="PPPtase_5"/>
    <property type="match status" value="1"/>
</dbReference>
<dbReference type="OMA" id="IHKKYAF"/>
<evidence type="ECO:0000256" key="8">
    <source>
        <dbReference type="ARBA" id="ARBA00022803"/>
    </source>
</evidence>
<dbReference type="FunCoup" id="Q4N3P4">
    <property type="interactions" value="444"/>
</dbReference>
<dbReference type="KEGG" id="tpv:TP02_0944"/>
<evidence type="ECO:0000256" key="13">
    <source>
        <dbReference type="ARBA" id="ARBA00048832"/>
    </source>
</evidence>
<evidence type="ECO:0000256" key="6">
    <source>
        <dbReference type="ARBA" id="ARBA00022737"/>
    </source>
</evidence>
<dbReference type="InterPro" id="IPR006186">
    <property type="entry name" value="Ser/Thr-sp_prot-phosphatase"/>
</dbReference>
<dbReference type="Gene3D" id="1.25.40.10">
    <property type="entry name" value="Tetratricopeptide repeat domain"/>
    <property type="match status" value="1"/>
</dbReference>
<keyword evidence="9" id="KW-0904">Protein phosphatase</keyword>
<dbReference type="FunFam" id="3.60.21.10:FF:000036">
    <property type="entry name" value="Serine/threonine protein phosphatase 5"/>
    <property type="match status" value="1"/>
</dbReference>
<dbReference type="Pfam" id="PF00149">
    <property type="entry name" value="Metallophos"/>
    <property type="match status" value="1"/>
</dbReference>
<evidence type="ECO:0000256" key="4">
    <source>
        <dbReference type="ARBA" id="ARBA00008786"/>
    </source>
</evidence>
<dbReference type="InterPro" id="IPR019734">
    <property type="entry name" value="TPR_rpt"/>
</dbReference>
<evidence type="ECO:0000256" key="2">
    <source>
        <dbReference type="ARBA" id="ARBA00001946"/>
    </source>
</evidence>
<proteinExistence type="inferred from homology"/>
<feature type="active site" description="Proton donor/acceptor" evidence="14">
    <location>
        <position position="354"/>
    </location>
</feature>
<dbReference type="CDD" id="cd07417">
    <property type="entry name" value="MPP_PP5_C"/>
    <property type="match status" value="1"/>
</dbReference>
<dbReference type="SMART" id="SM00156">
    <property type="entry name" value="PP2Ac"/>
    <property type="match status" value="1"/>
</dbReference>
<dbReference type="InterPro" id="IPR004843">
    <property type="entry name" value="Calcineurin-like_PHP"/>
</dbReference>
<keyword evidence="8" id="KW-0802">TPR repeat</keyword>
<dbReference type="SMART" id="SM00028">
    <property type="entry name" value="TPR"/>
    <property type="match status" value="3"/>
</dbReference>
<dbReference type="VEuPathDB" id="PiroplasmaDB:TpMuguga_02g00944"/>
<evidence type="ECO:0000256" key="10">
    <source>
        <dbReference type="ARBA" id="ARBA00023211"/>
    </source>
</evidence>
<dbReference type="InParanoid" id="Q4N3P4"/>
<dbReference type="GO" id="GO:0046872">
    <property type="term" value="F:metal ion binding"/>
    <property type="evidence" value="ECO:0007669"/>
    <property type="project" value="UniProtKB-KW"/>
</dbReference>
<dbReference type="GO" id="GO:0005737">
    <property type="term" value="C:cytoplasm"/>
    <property type="evidence" value="ECO:0007669"/>
    <property type="project" value="UniProtKB-ARBA"/>
</dbReference>
<keyword evidence="11" id="KW-0539">Nucleus</keyword>
<feature type="domain" description="Serine/threonine specific protein phosphatases" evidence="16">
    <location>
        <begin position="350"/>
        <end position="355"/>
    </location>
</feature>
<dbReference type="InterPro" id="IPR051134">
    <property type="entry name" value="PPP_phosphatase"/>
</dbReference>
<comment type="catalytic activity">
    <reaction evidence="12">
        <text>O-phospho-L-seryl-[protein] + H2O = L-seryl-[protein] + phosphate</text>
        <dbReference type="Rhea" id="RHEA:20629"/>
        <dbReference type="Rhea" id="RHEA-COMP:9863"/>
        <dbReference type="Rhea" id="RHEA-COMP:11604"/>
        <dbReference type="ChEBI" id="CHEBI:15377"/>
        <dbReference type="ChEBI" id="CHEBI:29999"/>
        <dbReference type="ChEBI" id="CHEBI:43474"/>
        <dbReference type="ChEBI" id="CHEBI:83421"/>
        <dbReference type="EC" id="3.1.3.16"/>
    </reaction>
    <physiologicalReaction direction="left-to-right" evidence="12">
        <dbReference type="Rhea" id="RHEA:20630"/>
    </physiologicalReaction>
</comment>
<evidence type="ECO:0000313" key="17">
    <source>
        <dbReference type="EMBL" id="EAN33229.1"/>
    </source>
</evidence>
<comment type="caution">
    <text evidence="17">The sequence shown here is derived from an EMBL/GenBank/DDBJ whole genome shotgun (WGS) entry which is preliminary data.</text>
</comment>
<dbReference type="EMBL" id="AAGK01000002">
    <property type="protein sequence ID" value="EAN33229.1"/>
    <property type="molecule type" value="Genomic_DNA"/>
</dbReference>
<keyword evidence="6" id="KW-0677">Repeat</keyword>
<dbReference type="Pfam" id="PF08321">
    <property type="entry name" value="PPP5"/>
    <property type="match status" value="1"/>
</dbReference>
<dbReference type="Proteomes" id="UP000001949">
    <property type="component" value="Unassembled WGS sequence"/>
</dbReference>
<dbReference type="PANTHER" id="PTHR45668">
    <property type="entry name" value="SERINE/THREONINE-PROTEIN PHOSPHATASE 5-RELATED"/>
    <property type="match status" value="1"/>
</dbReference>
<evidence type="ECO:0000256" key="3">
    <source>
        <dbReference type="ARBA" id="ARBA00004123"/>
    </source>
</evidence>
<accession>Q4N3P4</accession>
<keyword evidence="5" id="KW-0479">Metal-binding</keyword>
<evidence type="ECO:0000256" key="5">
    <source>
        <dbReference type="ARBA" id="ARBA00022723"/>
    </source>
</evidence>
<evidence type="ECO:0000259" key="16">
    <source>
        <dbReference type="PROSITE" id="PS00125"/>
    </source>
</evidence>
<dbReference type="PANTHER" id="PTHR45668:SF5">
    <property type="entry name" value="SERINE_THREONINE-PROTEIN PHOSPHATASE 5"/>
    <property type="match status" value="1"/>
</dbReference>
<dbReference type="AlphaFoldDB" id="Q4N3P4"/>
<dbReference type="SUPFAM" id="SSF48452">
    <property type="entry name" value="TPR-like"/>
    <property type="match status" value="1"/>
</dbReference>
<comment type="similarity">
    <text evidence="4">Belongs to the PPP phosphatase family. PP-5 (PP-T) subfamily.</text>
</comment>
<protein>
    <recommendedName>
        <fullName evidence="15">Serine/threonine-protein phosphatase</fullName>
        <ecNumber evidence="15">3.1.3.16</ecNumber>
    </recommendedName>
</protein>
<comment type="cofactor">
    <cofactor evidence="1">
        <name>Mn(2+)</name>
        <dbReference type="ChEBI" id="CHEBI:29035"/>
    </cofactor>
</comment>
<keyword evidence="18" id="KW-1185">Reference proteome</keyword>
<dbReference type="InterPro" id="IPR029052">
    <property type="entry name" value="Metallo-depent_PP-like"/>
</dbReference>
<dbReference type="eggNOG" id="KOG0376">
    <property type="taxonomic scope" value="Eukaryota"/>
</dbReference>
<name>Q4N3P4_THEPA</name>
<keyword evidence="7 15" id="KW-0378">Hydrolase</keyword>
<dbReference type="Gene3D" id="3.60.21.10">
    <property type="match status" value="1"/>
</dbReference>
<evidence type="ECO:0000256" key="15">
    <source>
        <dbReference type="RuleBase" id="RU004273"/>
    </source>
</evidence>
<dbReference type="InterPro" id="IPR013235">
    <property type="entry name" value="PPP_dom"/>
</dbReference>
<comment type="cofactor">
    <cofactor evidence="2">
        <name>Mg(2+)</name>
        <dbReference type="ChEBI" id="CHEBI:18420"/>
    </cofactor>
</comment>
<evidence type="ECO:0000256" key="12">
    <source>
        <dbReference type="ARBA" id="ARBA00047986"/>
    </source>
</evidence>
<dbReference type="PROSITE" id="PS00125">
    <property type="entry name" value="SER_THR_PHOSPHATASE"/>
    <property type="match status" value="1"/>
</dbReference>
<reference evidence="17 18" key="1">
    <citation type="journal article" date="2005" name="Science">
        <title>Genome sequence of Theileria parva, a bovine pathogen that transforms lymphocytes.</title>
        <authorList>
            <person name="Gardner M.J."/>
            <person name="Bishop R."/>
            <person name="Shah T."/>
            <person name="de Villiers E.P."/>
            <person name="Carlton J.M."/>
            <person name="Hall N."/>
            <person name="Ren Q."/>
            <person name="Paulsen I.T."/>
            <person name="Pain A."/>
            <person name="Berriman M."/>
            <person name="Wilson R.J.M."/>
            <person name="Sato S."/>
            <person name="Ralph S.A."/>
            <person name="Mann D.J."/>
            <person name="Xiong Z."/>
            <person name="Shallom S.J."/>
            <person name="Weidman J."/>
            <person name="Jiang L."/>
            <person name="Lynn J."/>
            <person name="Weaver B."/>
            <person name="Shoaibi A."/>
            <person name="Domingo A.R."/>
            <person name="Wasawo D."/>
            <person name="Crabtree J."/>
            <person name="Wortman J.R."/>
            <person name="Haas B."/>
            <person name="Angiuoli S.V."/>
            <person name="Creasy T.H."/>
            <person name="Lu C."/>
            <person name="Suh B."/>
            <person name="Silva J.C."/>
            <person name="Utterback T.R."/>
            <person name="Feldblyum T.V."/>
            <person name="Pertea M."/>
            <person name="Allen J."/>
            <person name="Nierman W.C."/>
            <person name="Taracha E.L.N."/>
            <person name="Salzberg S.L."/>
            <person name="White O.R."/>
            <person name="Fitzhugh H.A."/>
            <person name="Morzaria S."/>
            <person name="Venter J.C."/>
            <person name="Fraser C.M."/>
            <person name="Nene V."/>
        </authorList>
    </citation>
    <scope>NUCLEOTIDE SEQUENCE [LARGE SCALE GENOMIC DNA]</scope>
    <source>
        <strain evidence="17 18">Muguga</strain>
    </source>
</reference>
<evidence type="ECO:0000256" key="9">
    <source>
        <dbReference type="ARBA" id="ARBA00022912"/>
    </source>
</evidence>
<dbReference type="SUPFAM" id="SSF56300">
    <property type="entry name" value="Metallo-dependent phosphatases"/>
    <property type="match status" value="1"/>
</dbReference>
<dbReference type="STRING" id="5875.Q4N3P4"/>